<evidence type="ECO:0008006" key="3">
    <source>
        <dbReference type="Google" id="ProtNLM"/>
    </source>
</evidence>
<dbReference type="AlphaFoldDB" id="A0A1G2PNV3"/>
<dbReference type="STRING" id="1802363.A2682_01900"/>
<gene>
    <name evidence="1" type="ORF">A2682_01900</name>
</gene>
<protein>
    <recommendedName>
        <fullName evidence="3">Translation elongation factor-like protein</fullName>
    </recommendedName>
</protein>
<evidence type="ECO:0000313" key="1">
    <source>
        <dbReference type="EMBL" id="OHA50000.1"/>
    </source>
</evidence>
<dbReference type="Gene3D" id="2.40.30.10">
    <property type="entry name" value="Translation factors"/>
    <property type="match status" value="1"/>
</dbReference>
<name>A0A1G2PNV3_TERXR</name>
<dbReference type="SUPFAM" id="SSF50447">
    <property type="entry name" value="Translation proteins"/>
    <property type="match status" value="1"/>
</dbReference>
<dbReference type="Proteomes" id="UP000178690">
    <property type="component" value="Unassembled WGS sequence"/>
</dbReference>
<dbReference type="EMBL" id="MHST01000002">
    <property type="protein sequence ID" value="OHA50000.1"/>
    <property type="molecule type" value="Genomic_DNA"/>
</dbReference>
<evidence type="ECO:0000313" key="2">
    <source>
        <dbReference type="Proteomes" id="UP000178690"/>
    </source>
</evidence>
<reference evidence="1 2" key="1">
    <citation type="journal article" date="2016" name="Nat. Commun.">
        <title>Thousands of microbial genomes shed light on interconnected biogeochemical processes in an aquifer system.</title>
        <authorList>
            <person name="Anantharaman K."/>
            <person name="Brown C.T."/>
            <person name="Hug L.A."/>
            <person name="Sharon I."/>
            <person name="Castelle C.J."/>
            <person name="Probst A.J."/>
            <person name="Thomas B.C."/>
            <person name="Singh A."/>
            <person name="Wilkins M.J."/>
            <person name="Karaoz U."/>
            <person name="Brodie E.L."/>
            <person name="Williams K.H."/>
            <person name="Hubbard S.S."/>
            <person name="Banfield J.F."/>
        </authorList>
    </citation>
    <scope>NUCLEOTIDE SEQUENCE [LARGE SCALE GENOMIC DNA]</scope>
    <source>
        <strain evidence="2">RIFCSPHIGHO2_01_FULL_58_15</strain>
    </source>
</reference>
<dbReference type="InterPro" id="IPR009000">
    <property type="entry name" value="Transl_B-barrel_sf"/>
</dbReference>
<sequence length="82" mass="9148">MAEKPIGEITHYFSKIGVAVVKIADRLKEGEQIAFRGATTDFTQAASSMEVDHQHVTEAKRGQEVGMKVDQRVREGDKVYRA</sequence>
<comment type="caution">
    <text evidence="1">The sequence shown here is derived from an EMBL/GenBank/DDBJ whole genome shotgun (WGS) entry which is preliminary data.</text>
</comment>
<organism evidence="1 2">
    <name type="scientific">Terrybacteria sp. (strain RIFCSPHIGHO2_01_FULL_58_15)</name>
    <dbReference type="NCBI Taxonomy" id="1802363"/>
    <lineage>
        <taxon>Bacteria</taxon>
        <taxon>Candidatus Terryibacteriota</taxon>
    </lineage>
</organism>
<accession>A0A1G2PNV3</accession>
<proteinExistence type="predicted"/>